<dbReference type="AlphaFoldDB" id="A0A835NAI3"/>
<dbReference type="Pfam" id="PF22910">
    <property type="entry name" value="EDR4-like_1st"/>
    <property type="match status" value="1"/>
</dbReference>
<dbReference type="InterPro" id="IPR021480">
    <property type="entry name" value="Zinc_ribbon_12"/>
</dbReference>
<name>A0A835NAI3_9ROSI</name>
<dbReference type="GO" id="GO:1900150">
    <property type="term" value="P:regulation of defense response to fungus"/>
    <property type="evidence" value="ECO:0007669"/>
    <property type="project" value="InterPro"/>
</dbReference>
<dbReference type="PANTHER" id="PTHR31105:SF42">
    <property type="entry name" value="OS02G0258300 PROTEIN"/>
    <property type="match status" value="1"/>
</dbReference>
<gene>
    <name evidence="3" type="ORF">SADUNF_Sadunf01G0073000</name>
</gene>
<feature type="domain" description="Enhanced disease resistance 4-like N-terminal" evidence="2">
    <location>
        <begin position="16"/>
        <end position="49"/>
    </location>
</feature>
<feature type="domain" description="Probable zinc-ribbon" evidence="1">
    <location>
        <begin position="522"/>
        <end position="565"/>
    </location>
</feature>
<dbReference type="OrthoDB" id="2020426at2759"/>
<evidence type="ECO:0000313" key="3">
    <source>
        <dbReference type="EMBL" id="KAF9689257.1"/>
    </source>
</evidence>
<dbReference type="EMBL" id="JADGMS010000001">
    <property type="protein sequence ID" value="KAF9689257.1"/>
    <property type="molecule type" value="Genomic_DNA"/>
</dbReference>
<comment type="caution">
    <text evidence="3">The sequence shown here is derived from an EMBL/GenBank/DDBJ whole genome shotgun (WGS) entry which is preliminary data.</text>
</comment>
<keyword evidence="4" id="KW-1185">Reference proteome</keyword>
<proteinExistence type="predicted"/>
<dbReference type="Pfam" id="PF11331">
    <property type="entry name" value="Zn_ribbon_12"/>
    <property type="match status" value="1"/>
</dbReference>
<evidence type="ECO:0000313" key="4">
    <source>
        <dbReference type="Proteomes" id="UP000657918"/>
    </source>
</evidence>
<evidence type="ECO:0000259" key="2">
    <source>
        <dbReference type="Pfam" id="PF22910"/>
    </source>
</evidence>
<protein>
    <recommendedName>
        <fullName evidence="5">Zinc-ribbon domain-containing protein</fullName>
    </recommendedName>
</protein>
<evidence type="ECO:0008006" key="5">
    <source>
        <dbReference type="Google" id="ProtNLM"/>
    </source>
</evidence>
<dbReference type="PANTHER" id="PTHR31105">
    <property type="entry name" value="EXTRA-LARGE G-PROTEIN-LIKE"/>
    <property type="match status" value="1"/>
</dbReference>
<reference evidence="3 4" key="1">
    <citation type="submission" date="2020-10" db="EMBL/GenBank/DDBJ databases">
        <title>Plant Genome Project.</title>
        <authorList>
            <person name="Zhang R.-G."/>
        </authorList>
    </citation>
    <scope>NUCLEOTIDE SEQUENCE [LARGE SCALE GENOMIC DNA]</scope>
    <source>
        <strain evidence="3">FAFU-HL-1</strain>
        <tissue evidence="3">Leaf</tissue>
    </source>
</reference>
<dbReference type="Proteomes" id="UP000657918">
    <property type="component" value="Unassembled WGS sequence"/>
</dbReference>
<evidence type="ECO:0000259" key="1">
    <source>
        <dbReference type="Pfam" id="PF11331"/>
    </source>
</evidence>
<dbReference type="InterPro" id="IPR055126">
    <property type="entry name" value="EDR4-like_N"/>
</dbReference>
<accession>A0A835NAI3</accession>
<dbReference type="InterPro" id="IPR040244">
    <property type="entry name" value="EDR4-like"/>
</dbReference>
<sequence>MQVSLSTLIIAEGSTKVQLGRCPKCENLLPELAADSVYQCGGCDAVLRAAKKKVTVNGGIVEKSRMERDEEGFEILERLSEKEGGGVGNASETERESDEIINNGRKARILNSPLSEAEKKVALAANSNTNLKEQEMGYQSDAAKEKPLKLLLDNRIYGDSNNMNMNRCESVDSSRGKGIRETSEQFESSAEFLRPARVMDQWVSDTEGLRGGNLRTFVKGSKFPNFAYPDEGPSNCCLRSSPCDSSQQVKNYYIPDKIAYLEQDRAVLLKKLDELQEQLMQTCSLDEKQRERIPMGSKIAPPDHYHGRDAYNSSMHSLPTDNHVANPPYFMHYGRGPVPCRRSDDMDIQNPYIPSQPFANEMPAYVDLYHQQTPRMRTHEPPQQYLHQSLRANFAGQYVDFSHEPLVSYPHESLHHVPACSCFYCYNTNWCDPPQASPITPGNIKFPLNSAEINFNHHVNPVTYGPPFQYPQANPPALSSWNPQPHLRWPIDVESDMDGFPQSRPRRVVIGSGNEQLCCPVAGGAPLISCYNCFELLKLPRKLKAREKNIRKLQCGACSALILLEIENKRLIISVPAESKQIVAGADSSSHEVSEEVLLNSDGCLNAVGTNYSDDFDNPGYDFQSADFKDVLSEEQKLNPSKCEKTHDPSLSSSITYEEENLDSVVVQRDFSNAAELPIKEVPSTFESSPFQEHSGDVLSSHAENKCDKRNRVGWTEQDNAIIEKRISQQSFVKDFSMETEVEVPFNEYLHTSVSQDSVEASKEENRLKSNKGTEPFLVGFIKKSFRDFSRSNQHMHNEKPNVFINGKPIPDHLVKRAEKLAGPIQPGDYWYDVRAGFWGVTGQPCAGIIPPSIEEFNYPMPENCAAGNTGVFVNGRELHQKDLDRLSTRGLPITRQKFYIVKISGRVFDEDTGEELDRLGRLAPTVEKAKRGFGMKVPRKSL</sequence>
<organism evidence="3 4">
    <name type="scientific">Salix dunnii</name>
    <dbReference type="NCBI Taxonomy" id="1413687"/>
    <lineage>
        <taxon>Eukaryota</taxon>
        <taxon>Viridiplantae</taxon>
        <taxon>Streptophyta</taxon>
        <taxon>Embryophyta</taxon>
        <taxon>Tracheophyta</taxon>
        <taxon>Spermatophyta</taxon>
        <taxon>Magnoliopsida</taxon>
        <taxon>eudicotyledons</taxon>
        <taxon>Gunneridae</taxon>
        <taxon>Pentapetalae</taxon>
        <taxon>rosids</taxon>
        <taxon>fabids</taxon>
        <taxon>Malpighiales</taxon>
        <taxon>Salicaceae</taxon>
        <taxon>Saliceae</taxon>
        <taxon>Salix</taxon>
    </lineage>
</organism>